<organism evidence="1">
    <name type="scientific">Streptococcus iners</name>
    <dbReference type="NCBI Taxonomy" id="3028084"/>
    <lineage>
        <taxon>Bacteria</taxon>
        <taxon>Bacillati</taxon>
        <taxon>Bacillota</taxon>
        <taxon>Bacilli</taxon>
        <taxon>Lactobacillales</taxon>
        <taxon>Streptococcaceae</taxon>
        <taxon>Streptococcus</taxon>
    </lineage>
</organism>
<evidence type="ECO:0000313" key="1">
    <source>
        <dbReference type="EMBL" id="WNY51378.1"/>
    </source>
</evidence>
<dbReference type="RefSeq" id="WP_248050229.1">
    <property type="nucleotide sequence ID" value="NZ_CP118735.1"/>
</dbReference>
<name>A0AA97A2W4_9STRE</name>
<dbReference type="EMBL" id="CP118735">
    <property type="protein sequence ID" value="WNY51378.1"/>
    <property type="molecule type" value="Genomic_DNA"/>
</dbReference>
<proteinExistence type="predicted"/>
<dbReference type="KEGG" id="sins:PW252_01555"/>
<reference evidence="1" key="1">
    <citation type="submission" date="2023-02" db="EMBL/GenBank/DDBJ databases">
        <title>Streptococcus sp. Genome Sequencing and Assembly.</title>
        <authorList>
            <person name="Shore S.M."/>
            <person name="Nicholson T.L."/>
        </authorList>
    </citation>
    <scope>NUCLEOTIDE SEQUENCE</scope>
    <source>
        <strain evidence="1">29887</strain>
    </source>
</reference>
<protein>
    <submittedName>
        <fullName evidence="1">Uncharacterized protein</fullName>
    </submittedName>
</protein>
<gene>
    <name evidence="1" type="ORF">PW252_01555</name>
</gene>
<dbReference type="AlphaFoldDB" id="A0AA97A2W4"/>
<accession>A0AA97A2W4</accession>
<sequence length="53" mass="6028">MNVPLSISTTKVCKEEPNIETSILKAGPTFDFDKELENARNQYDELLKELADK</sequence>